<dbReference type="SMART" id="SM00576">
    <property type="entry name" value="BTP"/>
    <property type="match status" value="1"/>
</dbReference>
<feature type="compositionally biased region" description="Basic and acidic residues" evidence="7">
    <location>
        <begin position="591"/>
        <end position="602"/>
    </location>
</feature>
<dbReference type="EnsemblPlants" id="OBART02G29070.1">
    <property type="protein sequence ID" value="OBART02G29070.1"/>
    <property type="gene ID" value="OBART02G29070"/>
</dbReference>
<feature type="region of interest" description="Disordered" evidence="7">
    <location>
        <begin position="618"/>
        <end position="645"/>
    </location>
</feature>
<evidence type="ECO:0000256" key="5">
    <source>
        <dbReference type="ARBA" id="ARBA00023163"/>
    </source>
</evidence>
<dbReference type="HOGENOM" id="CLU_028222_0_0_1"/>
<evidence type="ECO:0000256" key="7">
    <source>
        <dbReference type="SAM" id="MobiDB-lite"/>
    </source>
</evidence>
<dbReference type="CDD" id="cd00076">
    <property type="entry name" value="HFD_SF"/>
    <property type="match status" value="1"/>
</dbReference>
<evidence type="ECO:0000256" key="1">
    <source>
        <dbReference type="ARBA" id="ARBA00004123"/>
    </source>
</evidence>
<dbReference type="PANTHER" id="PTHR27005:SF168">
    <property type="entry name" value="WALL-ASSOCIATED RECEPTOR KINASE 17"/>
    <property type="match status" value="1"/>
</dbReference>
<dbReference type="PaxDb" id="65489-OBART02G29070.1"/>
<dbReference type="GO" id="GO:0005524">
    <property type="term" value="F:ATP binding"/>
    <property type="evidence" value="ECO:0007669"/>
    <property type="project" value="UniProtKB-KW"/>
</dbReference>
<feature type="region of interest" description="Disordered" evidence="7">
    <location>
        <begin position="575"/>
        <end position="602"/>
    </location>
</feature>
<proteinExistence type="predicted"/>
<keyword evidence="5" id="KW-0804">Transcription</keyword>
<dbReference type="InterPro" id="IPR045274">
    <property type="entry name" value="WAK-like"/>
</dbReference>
<dbReference type="Pfam" id="PF07524">
    <property type="entry name" value="Bromo_TP"/>
    <property type="match status" value="1"/>
</dbReference>
<dbReference type="InterPro" id="IPR006565">
    <property type="entry name" value="BTP"/>
</dbReference>
<dbReference type="Gramene" id="OBART02G29070.1">
    <property type="protein sequence ID" value="OBART02G29070.1"/>
    <property type="gene ID" value="OBART02G29070"/>
</dbReference>
<reference evidence="9" key="2">
    <citation type="submission" date="2015-03" db="UniProtKB">
        <authorList>
            <consortium name="EnsemblPlants"/>
        </authorList>
    </citation>
    <scope>IDENTIFICATION</scope>
</reference>
<comment type="subcellular location">
    <subcellularLocation>
        <location evidence="1">Nucleus</location>
    </subcellularLocation>
</comment>
<dbReference type="InterPro" id="IPR009072">
    <property type="entry name" value="Histone-fold"/>
</dbReference>
<dbReference type="Gene3D" id="3.30.200.20">
    <property type="entry name" value="Phosphorylase Kinase, domain 1"/>
    <property type="match status" value="1"/>
</dbReference>
<dbReference type="STRING" id="65489.A0A0D3F9B9"/>
<name>A0A0D3F9B9_9ORYZ</name>
<dbReference type="Proteomes" id="UP000026960">
    <property type="component" value="Chromosome 2"/>
</dbReference>
<feature type="region of interest" description="Disordered" evidence="7">
    <location>
        <begin position="705"/>
        <end position="724"/>
    </location>
</feature>
<dbReference type="CDD" id="cd00054">
    <property type="entry name" value="EGF_CA"/>
    <property type="match status" value="1"/>
</dbReference>
<feature type="domain" description="Bromodomain associated" evidence="8">
    <location>
        <begin position="452"/>
        <end position="524"/>
    </location>
</feature>
<keyword evidence="10" id="KW-1185">Reference proteome</keyword>
<dbReference type="PANTHER" id="PTHR27005">
    <property type="entry name" value="WALL-ASSOCIATED RECEPTOR KINASE-LIKE 21"/>
    <property type="match status" value="1"/>
</dbReference>
<dbReference type="GO" id="GO:0007166">
    <property type="term" value="P:cell surface receptor signaling pathway"/>
    <property type="evidence" value="ECO:0007669"/>
    <property type="project" value="InterPro"/>
</dbReference>
<evidence type="ECO:0000256" key="4">
    <source>
        <dbReference type="ARBA" id="ARBA00023015"/>
    </source>
</evidence>
<evidence type="ECO:0000313" key="10">
    <source>
        <dbReference type="Proteomes" id="UP000026960"/>
    </source>
</evidence>
<evidence type="ECO:0000256" key="3">
    <source>
        <dbReference type="ARBA" id="ARBA00022840"/>
    </source>
</evidence>
<dbReference type="Pfam" id="PF07714">
    <property type="entry name" value="PK_Tyr_Ser-Thr"/>
    <property type="match status" value="1"/>
</dbReference>
<feature type="compositionally biased region" description="Low complexity" evidence="7">
    <location>
        <begin position="433"/>
        <end position="444"/>
    </location>
</feature>
<evidence type="ECO:0000256" key="6">
    <source>
        <dbReference type="ARBA" id="ARBA00023242"/>
    </source>
</evidence>
<dbReference type="SUPFAM" id="SSF56112">
    <property type="entry name" value="Protein kinase-like (PK-like)"/>
    <property type="match status" value="1"/>
</dbReference>
<organism evidence="9">
    <name type="scientific">Oryza barthii</name>
    <dbReference type="NCBI Taxonomy" id="65489"/>
    <lineage>
        <taxon>Eukaryota</taxon>
        <taxon>Viridiplantae</taxon>
        <taxon>Streptophyta</taxon>
        <taxon>Embryophyta</taxon>
        <taxon>Tracheophyta</taxon>
        <taxon>Spermatophyta</taxon>
        <taxon>Magnoliopsida</taxon>
        <taxon>Liliopsida</taxon>
        <taxon>Poales</taxon>
        <taxon>Poaceae</taxon>
        <taxon>BOP clade</taxon>
        <taxon>Oryzoideae</taxon>
        <taxon>Oryzeae</taxon>
        <taxon>Oryzinae</taxon>
        <taxon>Oryza</taxon>
    </lineage>
</organism>
<dbReference type="Gene3D" id="1.10.20.10">
    <property type="entry name" value="Histone, subunit A"/>
    <property type="match status" value="1"/>
</dbReference>
<dbReference type="InterPro" id="IPR011009">
    <property type="entry name" value="Kinase-like_dom_sf"/>
</dbReference>
<keyword evidence="3" id="KW-0067">ATP-binding</keyword>
<dbReference type="GO" id="GO:0005634">
    <property type="term" value="C:nucleus"/>
    <property type="evidence" value="ECO:0007669"/>
    <property type="project" value="UniProtKB-SubCell"/>
</dbReference>
<dbReference type="GO" id="GO:0004674">
    <property type="term" value="F:protein serine/threonine kinase activity"/>
    <property type="evidence" value="ECO:0007669"/>
    <property type="project" value="TreeGrafter"/>
</dbReference>
<feature type="region of interest" description="Disordered" evidence="7">
    <location>
        <begin position="427"/>
        <end position="449"/>
    </location>
</feature>
<keyword evidence="2" id="KW-0547">Nucleotide-binding</keyword>
<dbReference type="AlphaFoldDB" id="A0A0D3F9B9"/>
<dbReference type="Gene3D" id="1.10.510.10">
    <property type="entry name" value="Transferase(Phosphotransferase) domain 1"/>
    <property type="match status" value="1"/>
</dbReference>
<dbReference type="InterPro" id="IPR001245">
    <property type="entry name" value="Ser-Thr/Tyr_kinase_cat_dom"/>
</dbReference>
<reference evidence="9" key="1">
    <citation type="journal article" date="2009" name="Rice">
        <title>De Novo Next Generation Sequencing of Plant Genomes.</title>
        <authorList>
            <person name="Rounsley S."/>
            <person name="Marri P.R."/>
            <person name="Yu Y."/>
            <person name="He R."/>
            <person name="Sisneros N."/>
            <person name="Goicoechea J.L."/>
            <person name="Lee S.J."/>
            <person name="Angelova A."/>
            <person name="Kudrna D."/>
            <person name="Luo M."/>
            <person name="Affourtit J."/>
            <person name="Desany B."/>
            <person name="Knight J."/>
            <person name="Niazi F."/>
            <person name="Egholm M."/>
            <person name="Wing R.A."/>
        </authorList>
    </citation>
    <scope>NUCLEOTIDE SEQUENCE [LARGE SCALE GENOMIC DNA]</scope>
    <source>
        <strain evidence="9">cv. IRGC 105608</strain>
    </source>
</reference>
<accession>A0A0D3F9B9</accession>
<dbReference type="GO" id="GO:0005886">
    <property type="term" value="C:plasma membrane"/>
    <property type="evidence" value="ECO:0007669"/>
    <property type="project" value="TreeGrafter"/>
</dbReference>
<dbReference type="eggNOG" id="KOG2389">
    <property type="taxonomic scope" value="Eukaryota"/>
</dbReference>
<evidence type="ECO:0000259" key="8">
    <source>
        <dbReference type="SMART" id="SM00576"/>
    </source>
</evidence>
<protein>
    <recommendedName>
        <fullName evidence="8">Bromodomain associated domain-containing protein</fullName>
    </recommendedName>
</protein>
<dbReference type="GO" id="GO:0046982">
    <property type="term" value="F:protein heterodimerization activity"/>
    <property type="evidence" value="ECO:0007669"/>
    <property type="project" value="InterPro"/>
</dbReference>
<keyword evidence="6" id="KW-0539">Nucleus</keyword>
<keyword evidence="4" id="KW-0805">Transcription regulation</keyword>
<sequence>MQGECFDSLGERAVSAIAVRALRESLPGCRVPRYSYLFPELEEEDHAWKEPANSIYQLPPQNKDYPCTFTQYCNNTPGGFQCSCPSSMIDNGYRSGTGCTPLVLVPPPPSPGAIIALPVTITTTASCIYWSFKKRERNRKRAELFKKNGGLLLQQRFAAFTSQGMMDLSARLFVKIEFLAEVAEVYKGILRNKNSTVFTVFNESQVEQFVNEISILSQIDHPNVVKLLGCCLETQVPPFAYSQPECSLLLPICNLCLLYQLFTEKNILLDGNYVAKVSDFGASRSVPFDQTHMTIVQGTIGYLTASSQRRVIFGVVLAELLTTEKPVSFARPEDLRKLAMYYLVMLVNKGCILQAVKPIILAEAREEQLYDVAHLSIMCLSLKGEQSTMKEVASVLNGLRRSLAKDKAIKGKEVYPQNKNEEEEYLLPGSGVGSSSTLHSSEGSRQCSMEDAVSRVSTAQILHSSGYTAAEPAALRALSDIAGRYVASLGRAASAIAEARGRTEPNLADLTLALEDHALGGFPGASDPARPVLRSGALSELAGFVRVVREVPFPKPVPRRGGAPRGKAWESFAAAGKEPPPKHVPRWLPRFPDKPEPEPEPKAAYDEATARWEARVRHEEEANAEEAVVLKPSVDGGGERRGVVPEKRGKVSFRVRAERKKRRVGLDQQCGGGFERFAENREESAAIVRAASNHRSAVAVENGDGRHAAALPGDPCPVEGLKKT</sequence>
<evidence type="ECO:0000313" key="9">
    <source>
        <dbReference type="EnsemblPlants" id="OBART02G29070.1"/>
    </source>
</evidence>
<evidence type="ECO:0000256" key="2">
    <source>
        <dbReference type="ARBA" id="ARBA00022741"/>
    </source>
</evidence>